<dbReference type="EMBL" id="JAPWDQ010000011">
    <property type="protein sequence ID" value="KAJ5475638.1"/>
    <property type="molecule type" value="Genomic_DNA"/>
</dbReference>
<name>A0A9W9WUC2_9EURO</name>
<dbReference type="RefSeq" id="XP_056787391.1">
    <property type="nucleotide sequence ID" value="XM_056937526.1"/>
</dbReference>
<evidence type="ECO:0000313" key="3">
    <source>
        <dbReference type="Proteomes" id="UP001148312"/>
    </source>
</evidence>
<sequence>MRRKGHLKQEDLEPSNDTPATGVWTGAIRGRRGGGADRNKKWPETPGDTHLAAATMRWAGTRALGGHSLRYEAETDQVERARFGVRWERKQDYRNMAAQPTRWGEGGIEKGGDEGGDGQLGSGDPNEPASLSK</sequence>
<organism evidence="2 3">
    <name type="scientific">Penicillium diatomitis</name>
    <dbReference type="NCBI Taxonomy" id="2819901"/>
    <lineage>
        <taxon>Eukaryota</taxon>
        <taxon>Fungi</taxon>
        <taxon>Dikarya</taxon>
        <taxon>Ascomycota</taxon>
        <taxon>Pezizomycotina</taxon>
        <taxon>Eurotiomycetes</taxon>
        <taxon>Eurotiomycetidae</taxon>
        <taxon>Eurotiales</taxon>
        <taxon>Aspergillaceae</taxon>
        <taxon>Penicillium</taxon>
    </lineage>
</organism>
<reference evidence="2" key="2">
    <citation type="journal article" date="2023" name="IMA Fungus">
        <title>Comparative genomic study of the Penicillium genus elucidates a diverse pangenome and 15 lateral gene transfer events.</title>
        <authorList>
            <person name="Petersen C."/>
            <person name="Sorensen T."/>
            <person name="Nielsen M.R."/>
            <person name="Sondergaard T.E."/>
            <person name="Sorensen J.L."/>
            <person name="Fitzpatrick D.A."/>
            <person name="Frisvad J.C."/>
            <person name="Nielsen K.L."/>
        </authorList>
    </citation>
    <scope>NUCLEOTIDE SEQUENCE</scope>
    <source>
        <strain evidence="2">IBT 30728</strain>
    </source>
</reference>
<accession>A0A9W9WUC2</accession>
<evidence type="ECO:0000256" key="1">
    <source>
        <dbReference type="SAM" id="MobiDB-lite"/>
    </source>
</evidence>
<keyword evidence="3" id="KW-1185">Reference proteome</keyword>
<dbReference type="GeneID" id="81627775"/>
<proteinExistence type="predicted"/>
<feature type="compositionally biased region" description="Basic and acidic residues" evidence="1">
    <location>
        <begin position="34"/>
        <end position="43"/>
    </location>
</feature>
<gene>
    <name evidence="2" type="ORF">N7539_007925</name>
</gene>
<feature type="region of interest" description="Disordered" evidence="1">
    <location>
        <begin position="89"/>
        <end position="133"/>
    </location>
</feature>
<protein>
    <submittedName>
        <fullName evidence="2">Uncharacterized protein</fullName>
    </submittedName>
</protein>
<comment type="caution">
    <text evidence="2">The sequence shown here is derived from an EMBL/GenBank/DDBJ whole genome shotgun (WGS) entry which is preliminary data.</text>
</comment>
<reference evidence="2" key="1">
    <citation type="submission" date="2022-12" db="EMBL/GenBank/DDBJ databases">
        <authorList>
            <person name="Petersen C."/>
        </authorList>
    </citation>
    <scope>NUCLEOTIDE SEQUENCE</scope>
    <source>
        <strain evidence="2">IBT 30728</strain>
    </source>
</reference>
<dbReference type="AlphaFoldDB" id="A0A9W9WUC2"/>
<evidence type="ECO:0000313" key="2">
    <source>
        <dbReference type="EMBL" id="KAJ5475638.1"/>
    </source>
</evidence>
<dbReference type="Proteomes" id="UP001148312">
    <property type="component" value="Unassembled WGS sequence"/>
</dbReference>
<feature type="region of interest" description="Disordered" evidence="1">
    <location>
        <begin position="1"/>
        <end position="48"/>
    </location>
</feature>